<dbReference type="EMBL" id="MN740532">
    <property type="protein sequence ID" value="QHU31632.1"/>
    <property type="molecule type" value="Genomic_DNA"/>
</dbReference>
<reference evidence="1" key="1">
    <citation type="journal article" date="2020" name="Nature">
        <title>Giant virus diversity and host interactions through global metagenomics.</title>
        <authorList>
            <person name="Schulz F."/>
            <person name="Roux S."/>
            <person name="Paez-Espino D."/>
            <person name="Jungbluth S."/>
            <person name="Walsh D.A."/>
            <person name="Denef V.J."/>
            <person name="McMahon K.D."/>
            <person name="Konstantinidis K.T."/>
            <person name="Eloe-Fadrosh E.A."/>
            <person name="Kyrpides N.C."/>
            <person name="Woyke T."/>
        </authorList>
    </citation>
    <scope>NUCLEOTIDE SEQUENCE</scope>
    <source>
        <strain evidence="1">GVMAG-M-3300027963-41</strain>
    </source>
</reference>
<proteinExistence type="predicted"/>
<dbReference type="AlphaFoldDB" id="A0A6C0LQP7"/>
<protein>
    <submittedName>
        <fullName evidence="1">Uncharacterized protein</fullName>
    </submittedName>
</protein>
<name>A0A6C0LQP7_9ZZZZ</name>
<organism evidence="1">
    <name type="scientific">viral metagenome</name>
    <dbReference type="NCBI Taxonomy" id="1070528"/>
    <lineage>
        <taxon>unclassified sequences</taxon>
        <taxon>metagenomes</taxon>
        <taxon>organismal metagenomes</taxon>
    </lineage>
</organism>
<evidence type="ECO:0000313" key="1">
    <source>
        <dbReference type="EMBL" id="QHU31632.1"/>
    </source>
</evidence>
<accession>A0A6C0LQP7</accession>
<sequence>MEVVQRIPTGLWDNLQEVVWRMDAAFLRDVAQITKIPYTDLRKVVPTRGVSTRISTDGNEPWWTGLTCRMSVLRPGGIWVRCSGTAFEGACCFKHRGLDGREVDRLPEGVLPYDSPLFASLPRRVPIRVEGVLYWVCEGSQFSEVYNVDGEVVKGFMINYAERWILETDKN</sequence>